<keyword evidence="2" id="KW-1185">Reference proteome</keyword>
<organism evidence="1 2">
    <name type="scientific">Zizania palustris</name>
    <name type="common">Northern wild rice</name>
    <dbReference type="NCBI Taxonomy" id="103762"/>
    <lineage>
        <taxon>Eukaryota</taxon>
        <taxon>Viridiplantae</taxon>
        <taxon>Streptophyta</taxon>
        <taxon>Embryophyta</taxon>
        <taxon>Tracheophyta</taxon>
        <taxon>Spermatophyta</taxon>
        <taxon>Magnoliopsida</taxon>
        <taxon>Liliopsida</taxon>
        <taxon>Poales</taxon>
        <taxon>Poaceae</taxon>
        <taxon>BOP clade</taxon>
        <taxon>Oryzoideae</taxon>
        <taxon>Oryzeae</taxon>
        <taxon>Zizaniinae</taxon>
        <taxon>Zizania</taxon>
    </lineage>
</organism>
<reference evidence="1" key="1">
    <citation type="journal article" date="2021" name="bioRxiv">
        <title>Whole Genome Assembly and Annotation of Northern Wild Rice, Zizania palustris L., Supports a Whole Genome Duplication in the Zizania Genus.</title>
        <authorList>
            <person name="Haas M."/>
            <person name="Kono T."/>
            <person name="Macchietto M."/>
            <person name="Millas R."/>
            <person name="McGilp L."/>
            <person name="Shao M."/>
            <person name="Duquette J."/>
            <person name="Hirsch C.N."/>
            <person name="Kimball J."/>
        </authorList>
    </citation>
    <scope>NUCLEOTIDE SEQUENCE</scope>
    <source>
        <tissue evidence="1">Fresh leaf tissue</tissue>
    </source>
</reference>
<proteinExistence type="predicted"/>
<dbReference type="Proteomes" id="UP000729402">
    <property type="component" value="Unassembled WGS sequence"/>
</dbReference>
<evidence type="ECO:0000313" key="1">
    <source>
        <dbReference type="EMBL" id="KAG8095035.1"/>
    </source>
</evidence>
<sequence length="96" mass="10450">MGALVIVGSDPRRMQFARSGPCHAVAAQLSCPRHALTAPSVLTTVAVAASYGGYHAMPQRRHAHVVPATYQRVIWRPVANCKILPQRYDDGMAAIW</sequence>
<protein>
    <submittedName>
        <fullName evidence="1">Uncharacterized protein</fullName>
    </submittedName>
</protein>
<comment type="caution">
    <text evidence="1">The sequence shown here is derived from an EMBL/GenBank/DDBJ whole genome shotgun (WGS) entry which is preliminary data.</text>
</comment>
<evidence type="ECO:0000313" key="2">
    <source>
        <dbReference type="Proteomes" id="UP000729402"/>
    </source>
</evidence>
<dbReference type="EMBL" id="JAAALK010000080">
    <property type="protein sequence ID" value="KAG8095035.1"/>
    <property type="molecule type" value="Genomic_DNA"/>
</dbReference>
<reference evidence="1" key="2">
    <citation type="submission" date="2021-02" db="EMBL/GenBank/DDBJ databases">
        <authorList>
            <person name="Kimball J.A."/>
            <person name="Haas M.W."/>
            <person name="Macchietto M."/>
            <person name="Kono T."/>
            <person name="Duquette J."/>
            <person name="Shao M."/>
        </authorList>
    </citation>
    <scope>NUCLEOTIDE SEQUENCE</scope>
    <source>
        <tissue evidence="1">Fresh leaf tissue</tissue>
    </source>
</reference>
<dbReference type="AlphaFoldDB" id="A0A8J6BWK6"/>
<name>A0A8J6BWK6_ZIZPA</name>
<gene>
    <name evidence="1" type="ORF">GUJ93_ZPchr0012g21356</name>
</gene>
<accession>A0A8J6BWK6</accession>